<organism evidence="2 3">
    <name type="scientific">Hapsidospora chrysogenum (strain ATCC 11550 / CBS 779.69 / DSM 880 / IAM 14645 / JCM 23072 / IMI 49137)</name>
    <name type="common">Acremonium chrysogenum</name>
    <dbReference type="NCBI Taxonomy" id="857340"/>
    <lineage>
        <taxon>Eukaryota</taxon>
        <taxon>Fungi</taxon>
        <taxon>Dikarya</taxon>
        <taxon>Ascomycota</taxon>
        <taxon>Pezizomycotina</taxon>
        <taxon>Sordariomycetes</taxon>
        <taxon>Hypocreomycetidae</taxon>
        <taxon>Hypocreales</taxon>
        <taxon>Bionectriaceae</taxon>
        <taxon>Hapsidospora</taxon>
    </lineage>
</organism>
<evidence type="ECO:0000313" key="3">
    <source>
        <dbReference type="Proteomes" id="UP000029964"/>
    </source>
</evidence>
<dbReference type="Proteomes" id="UP000029964">
    <property type="component" value="Unassembled WGS sequence"/>
</dbReference>
<proteinExistence type="predicted"/>
<feature type="region of interest" description="Disordered" evidence="1">
    <location>
        <begin position="76"/>
        <end position="158"/>
    </location>
</feature>
<sequence>MASNTISSRTSIEWSDEVAAEEEKLKLSKSVNDPPAIASGTKLHSSNRKGAQMKSEKKRTAFRLVVDRVFGENSLDTAVKRSTGCEPQDSDAGAVKASEDAGESGNAPITDSSHFKYPRYSQRVQSKSEPFHMSQSSETGDDVLDTVPELSEGEEVVR</sequence>
<name>A0A086ST51_HAPC1</name>
<comment type="caution">
    <text evidence="2">The sequence shown here is derived from an EMBL/GenBank/DDBJ whole genome shotgun (WGS) entry which is preliminary data.</text>
</comment>
<dbReference type="HOGENOM" id="CLU_1668870_0_0_1"/>
<feature type="compositionally biased region" description="Polar residues" evidence="1">
    <location>
        <begin position="122"/>
        <end position="138"/>
    </location>
</feature>
<gene>
    <name evidence="2" type="ORF">ACRE_090590</name>
</gene>
<reference evidence="3" key="1">
    <citation type="journal article" date="2014" name="Genome Announc.">
        <title>Genome sequence and annotation of Acremonium chrysogenum, producer of the beta-lactam antibiotic cephalosporin C.</title>
        <authorList>
            <person name="Terfehr D."/>
            <person name="Dahlmann T.A."/>
            <person name="Specht T."/>
            <person name="Zadra I."/>
            <person name="Kuernsteiner H."/>
            <person name="Kueck U."/>
        </authorList>
    </citation>
    <scope>NUCLEOTIDE SEQUENCE [LARGE SCALE GENOMIC DNA]</scope>
    <source>
        <strain evidence="3">ATCC 11550 / CBS 779.69 / DSM 880 / IAM 14645 / JCM 23072 / IMI 49137</strain>
    </source>
</reference>
<keyword evidence="3" id="KW-1185">Reference proteome</keyword>
<dbReference type="AlphaFoldDB" id="A0A086ST51"/>
<protein>
    <submittedName>
        <fullName evidence="2">Uncharacterized protein</fullName>
    </submittedName>
</protein>
<dbReference type="EMBL" id="JPKY01000243">
    <property type="protein sequence ID" value="KFH40283.1"/>
    <property type="molecule type" value="Genomic_DNA"/>
</dbReference>
<feature type="region of interest" description="Disordered" evidence="1">
    <location>
        <begin position="25"/>
        <end position="58"/>
    </location>
</feature>
<evidence type="ECO:0000256" key="1">
    <source>
        <dbReference type="SAM" id="MobiDB-lite"/>
    </source>
</evidence>
<accession>A0A086ST51</accession>
<evidence type="ECO:0000313" key="2">
    <source>
        <dbReference type="EMBL" id="KFH40283.1"/>
    </source>
</evidence>